<dbReference type="PANTHER" id="PTHR30273">
    <property type="entry name" value="PERIPLASMIC SIGNAL SENSOR AND SIGMA FACTOR ACTIVATOR FECR-RELATED"/>
    <property type="match status" value="1"/>
</dbReference>
<evidence type="ECO:0000256" key="1">
    <source>
        <dbReference type="SAM" id="Phobius"/>
    </source>
</evidence>
<dbReference type="Gene3D" id="2.60.120.1440">
    <property type="match status" value="1"/>
</dbReference>
<dbReference type="Gene3D" id="3.55.50.30">
    <property type="match status" value="1"/>
</dbReference>
<evidence type="ECO:0000259" key="2">
    <source>
        <dbReference type="Pfam" id="PF04773"/>
    </source>
</evidence>
<evidence type="ECO:0000313" key="5">
    <source>
        <dbReference type="Proteomes" id="UP000001635"/>
    </source>
</evidence>
<dbReference type="KEGG" id="cmr:Cycma_4740"/>
<gene>
    <name evidence="4" type="ordered locus">Cycma_4740</name>
</gene>
<feature type="transmembrane region" description="Helical" evidence="1">
    <location>
        <begin position="79"/>
        <end position="97"/>
    </location>
</feature>
<organism evidence="4 5">
    <name type="scientific">Cyclobacterium marinum (strain ATCC 25205 / DSM 745 / LMG 13164 / NCIMB 1802)</name>
    <name type="common">Flectobacillus marinus</name>
    <dbReference type="NCBI Taxonomy" id="880070"/>
    <lineage>
        <taxon>Bacteria</taxon>
        <taxon>Pseudomonadati</taxon>
        <taxon>Bacteroidota</taxon>
        <taxon>Cytophagia</taxon>
        <taxon>Cytophagales</taxon>
        <taxon>Cyclobacteriaceae</taxon>
        <taxon>Cyclobacterium</taxon>
    </lineage>
</organism>
<dbReference type="STRING" id="880070.Cycma_4740"/>
<keyword evidence="1" id="KW-1133">Transmembrane helix</keyword>
<evidence type="ECO:0000313" key="4">
    <source>
        <dbReference type="EMBL" id="AEL28425.1"/>
    </source>
</evidence>
<feature type="domain" description="Protein FecR C-terminal" evidence="3">
    <location>
        <begin position="257"/>
        <end position="323"/>
    </location>
</feature>
<sequence>MTLSIYRRDIMNFPNHILRLIKKELEGDLSPEERLILNEWYENLETSEEIDFDSRKEKNLDKLRAAIAPKPRYKVDFSWIGWAAAVVIVFIGMFEVYNNKNLTEPVMETVVEERFEEFVNPRGVRRQLTLPDGSKIFLNGNSKVKISKQFSANRKVFLKGEAFFDVEKDSANPFVVVTEGLETRVLGTAFTVSAYEGKLQTVAVKEGKVKVSEANKEKATESDFLIANEQLTYKEGIGLGKKQRINPDKKFAWINGKIIFDKTPINEVFSVLSEWYGLESVELNDENMNCQVTGSYTRMTLEDIMESIKYATGIAYEINGKQLKVKKGNC</sequence>
<accession>G0J5H6</accession>
<dbReference type="Proteomes" id="UP000001635">
    <property type="component" value="Chromosome"/>
</dbReference>
<keyword evidence="1" id="KW-0812">Transmembrane</keyword>
<feature type="domain" description="FecR protein" evidence="2">
    <location>
        <begin position="123"/>
        <end position="210"/>
    </location>
</feature>
<name>G0J5H6_CYCMS</name>
<keyword evidence="1" id="KW-0472">Membrane</keyword>
<dbReference type="InterPro" id="IPR006860">
    <property type="entry name" value="FecR"/>
</dbReference>
<dbReference type="InterPro" id="IPR012373">
    <property type="entry name" value="Ferrdict_sens_TM"/>
</dbReference>
<dbReference type="AlphaFoldDB" id="G0J5H6"/>
<dbReference type="PANTHER" id="PTHR30273:SF2">
    <property type="entry name" value="PROTEIN FECR"/>
    <property type="match status" value="1"/>
</dbReference>
<dbReference type="HOGENOM" id="CLU_050192_2_3_10"/>
<dbReference type="Pfam" id="PF16344">
    <property type="entry name" value="FecR_C"/>
    <property type="match status" value="1"/>
</dbReference>
<proteinExistence type="predicted"/>
<dbReference type="PIRSF" id="PIRSF018266">
    <property type="entry name" value="FecR"/>
    <property type="match status" value="1"/>
</dbReference>
<dbReference type="EMBL" id="CP002955">
    <property type="protein sequence ID" value="AEL28425.1"/>
    <property type="molecule type" value="Genomic_DNA"/>
</dbReference>
<keyword evidence="5" id="KW-1185">Reference proteome</keyword>
<dbReference type="eggNOG" id="COG3712">
    <property type="taxonomic scope" value="Bacteria"/>
</dbReference>
<dbReference type="InterPro" id="IPR032508">
    <property type="entry name" value="FecR_C"/>
</dbReference>
<dbReference type="GO" id="GO:0016989">
    <property type="term" value="F:sigma factor antagonist activity"/>
    <property type="evidence" value="ECO:0007669"/>
    <property type="project" value="TreeGrafter"/>
</dbReference>
<dbReference type="Pfam" id="PF04773">
    <property type="entry name" value="FecR"/>
    <property type="match status" value="1"/>
</dbReference>
<reference evidence="5" key="1">
    <citation type="submission" date="2011-07" db="EMBL/GenBank/DDBJ databases">
        <title>The complete genome of Cyclobacterium marinum DSM 745.</title>
        <authorList>
            <person name="Lucas S."/>
            <person name="Han J."/>
            <person name="Lapidus A."/>
            <person name="Bruce D."/>
            <person name="Goodwin L."/>
            <person name="Pitluck S."/>
            <person name="Peters L."/>
            <person name="Kyrpides N."/>
            <person name="Mavromatis K."/>
            <person name="Ivanova N."/>
            <person name="Ovchinnikova G."/>
            <person name="Chertkov O."/>
            <person name="Detter J.C."/>
            <person name="Tapia R."/>
            <person name="Han C."/>
            <person name="Land M."/>
            <person name="Hauser L."/>
            <person name="Markowitz V."/>
            <person name="Cheng J.-F."/>
            <person name="Hugenholtz P."/>
            <person name="Woyke T."/>
            <person name="Wu D."/>
            <person name="Tindall B."/>
            <person name="Schuetze A."/>
            <person name="Brambilla E."/>
            <person name="Klenk H.-P."/>
            <person name="Eisen J.A."/>
        </authorList>
    </citation>
    <scope>NUCLEOTIDE SEQUENCE [LARGE SCALE GENOMIC DNA]</scope>
    <source>
        <strain evidence="5">ATCC 25205 / DSM 745 / LMG 13164 / NCIMB 1802</strain>
    </source>
</reference>
<evidence type="ECO:0000259" key="3">
    <source>
        <dbReference type="Pfam" id="PF16344"/>
    </source>
</evidence>
<protein>
    <submittedName>
        <fullName evidence="4">Anti-FecI sigma factor, FecR</fullName>
    </submittedName>
</protein>